<protein>
    <submittedName>
        <fullName evidence="2">Uncharacterized protein</fullName>
    </submittedName>
</protein>
<evidence type="ECO:0000313" key="3">
    <source>
        <dbReference type="Proteomes" id="UP001358586"/>
    </source>
</evidence>
<evidence type="ECO:0000313" key="2">
    <source>
        <dbReference type="EMBL" id="KAK5833665.1"/>
    </source>
</evidence>
<gene>
    <name evidence="2" type="ORF">PVK06_017518</name>
</gene>
<feature type="region of interest" description="Disordered" evidence="1">
    <location>
        <begin position="57"/>
        <end position="83"/>
    </location>
</feature>
<keyword evidence="3" id="KW-1185">Reference proteome</keyword>
<feature type="compositionally biased region" description="Acidic residues" evidence="1">
    <location>
        <begin position="72"/>
        <end position="83"/>
    </location>
</feature>
<feature type="compositionally biased region" description="Polar residues" evidence="1">
    <location>
        <begin position="61"/>
        <end position="70"/>
    </location>
</feature>
<reference evidence="2 3" key="1">
    <citation type="submission" date="2023-03" db="EMBL/GenBank/DDBJ databases">
        <title>WGS of Gossypium arboreum.</title>
        <authorList>
            <person name="Yu D."/>
        </authorList>
    </citation>
    <scope>NUCLEOTIDE SEQUENCE [LARGE SCALE GENOMIC DNA]</scope>
    <source>
        <tissue evidence="2">Leaf</tissue>
    </source>
</reference>
<dbReference type="Proteomes" id="UP001358586">
    <property type="component" value="Chromosome 5"/>
</dbReference>
<comment type="caution">
    <text evidence="2">The sequence shown here is derived from an EMBL/GenBank/DDBJ whole genome shotgun (WGS) entry which is preliminary data.</text>
</comment>
<evidence type="ECO:0000256" key="1">
    <source>
        <dbReference type="SAM" id="MobiDB-lite"/>
    </source>
</evidence>
<organism evidence="2 3">
    <name type="scientific">Gossypium arboreum</name>
    <name type="common">Tree cotton</name>
    <name type="synonym">Gossypium nanking</name>
    <dbReference type="NCBI Taxonomy" id="29729"/>
    <lineage>
        <taxon>Eukaryota</taxon>
        <taxon>Viridiplantae</taxon>
        <taxon>Streptophyta</taxon>
        <taxon>Embryophyta</taxon>
        <taxon>Tracheophyta</taxon>
        <taxon>Spermatophyta</taxon>
        <taxon>Magnoliopsida</taxon>
        <taxon>eudicotyledons</taxon>
        <taxon>Gunneridae</taxon>
        <taxon>Pentapetalae</taxon>
        <taxon>rosids</taxon>
        <taxon>malvids</taxon>
        <taxon>Malvales</taxon>
        <taxon>Malvaceae</taxon>
        <taxon>Malvoideae</taxon>
        <taxon>Gossypium</taxon>
    </lineage>
</organism>
<proteinExistence type="predicted"/>
<dbReference type="EMBL" id="JARKNE010000005">
    <property type="protein sequence ID" value="KAK5833665.1"/>
    <property type="molecule type" value="Genomic_DNA"/>
</dbReference>
<sequence length="83" mass="9671">MPLQVAMGPFDLHHMNFKRSWPLIKTILGFDVLNPTRAIWRKFQKKWKEFGELFYDHDSNTSDLDSSSGIASEDETYDDPPPL</sequence>
<accession>A0ABR0Q2V7</accession>
<name>A0ABR0Q2V7_GOSAR</name>